<evidence type="ECO:0000313" key="1">
    <source>
        <dbReference type="EMBL" id="EYC51458.1"/>
    </source>
</evidence>
<comment type="caution">
    <text evidence="1">The sequence shown here is derived from an EMBL/GenBank/DDBJ whole genome shotgun (WGS) entry which is preliminary data.</text>
</comment>
<dbReference type="InterPro" id="IPR008861">
    <property type="entry name" value="GpX-like"/>
</dbReference>
<dbReference type="OrthoDB" id="8759063at2"/>
<dbReference type="RefSeq" id="WP_035607767.1">
    <property type="nucleotide sequence ID" value="NZ_JEMG01000001.1"/>
</dbReference>
<dbReference type="eggNOG" id="COG5004">
    <property type="taxonomic scope" value="Bacteria"/>
</dbReference>
<sequence length="77" mass="8112">MSNARQVRSERNDSVDALCFRHLGTTAGGVVEQTYALNRGLAALCGPSGILPEGTLVTLPDATAALTQTDSTVHLWD</sequence>
<proteinExistence type="predicted"/>
<organism evidence="1 2">
    <name type="scientific">Hylemonella gracilis str. Niagara R</name>
    <dbReference type="NCBI Taxonomy" id="1458275"/>
    <lineage>
        <taxon>Bacteria</taxon>
        <taxon>Pseudomonadati</taxon>
        <taxon>Pseudomonadota</taxon>
        <taxon>Betaproteobacteria</taxon>
        <taxon>Burkholderiales</taxon>
        <taxon>Comamonadaceae</taxon>
        <taxon>Hylemonella</taxon>
    </lineage>
</organism>
<dbReference type="EMBL" id="JEMG01000001">
    <property type="protein sequence ID" value="EYC51458.1"/>
    <property type="molecule type" value="Genomic_DNA"/>
</dbReference>
<dbReference type="Proteomes" id="UP000023268">
    <property type="component" value="Unassembled WGS sequence"/>
</dbReference>
<accession>A0A016XJR6</accession>
<evidence type="ECO:0000313" key="2">
    <source>
        <dbReference type="Proteomes" id="UP000023268"/>
    </source>
</evidence>
<name>A0A016XJR6_9BURK</name>
<protein>
    <submittedName>
        <fullName evidence="1">Tail protein</fullName>
    </submittedName>
</protein>
<dbReference type="AlphaFoldDB" id="A0A016XJR6"/>
<gene>
    <name evidence="1" type="ORF">AZ34_10480</name>
</gene>
<reference evidence="1 2" key="1">
    <citation type="submission" date="2014-02" db="EMBL/GenBank/DDBJ databases">
        <title>Draft Genome of Hylemonella gracilis isolated from the Niagara River.</title>
        <authorList>
            <person name="Pawlowski D.R."/>
            <person name="Koudelka G.B."/>
        </authorList>
    </citation>
    <scope>NUCLEOTIDE SEQUENCE [LARGE SCALE GENOMIC DNA]</scope>
    <source>
        <strain evidence="1 2">Niagara R</strain>
    </source>
</reference>
<dbReference type="Pfam" id="PF05489">
    <property type="entry name" value="Phage_tail_X"/>
    <property type="match status" value="1"/>
</dbReference>
<dbReference type="STRING" id="1458275.AZ34_10480"/>